<dbReference type="Proteomes" id="UP000276133">
    <property type="component" value="Unassembled WGS sequence"/>
</dbReference>
<comment type="caution">
    <text evidence="1">The sequence shown here is derived from an EMBL/GenBank/DDBJ whole genome shotgun (WGS) entry which is preliminary data.</text>
</comment>
<keyword evidence="2" id="KW-1185">Reference proteome</keyword>
<reference evidence="1 2" key="1">
    <citation type="journal article" date="2018" name="Sci. Rep.">
        <title>Genomic signatures of local adaptation to the degree of environmental predictability in rotifers.</title>
        <authorList>
            <person name="Franch-Gras L."/>
            <person name="Hahn C."/>
            <person name="Garcia-Roger E.M."/>
            <person name="Carmona M.J."/>
            <person name="Serra M."/>
            <person name="Gomez A."/>
        </authorList>
    </citation>
    <scope>NUCLEOTIDE SEQUENCE [LARGE SCALE GENOMIC DNA]</scope>
    <source>
        <strain evidence="1">HYR1</strain>
    </source>
</reference>
<dbReference type="AlphaFoldDB" id="A0A3M7Q752"/>
<evidence type="ECO:0000313" key="2">
    <source>
        <dbReference type="Proteomes" id="UP000276133"/>
    </source>
</evidence>
<proteinExistence type="predicted"/>
<gene>
    <name evidence="1" type="ORF">BpHYR1_042518</name>
</gene>
<organism evidence="1 2">
    <name type="scientific">Brachionus plicatilis</name>
    <name type="common">Marine rotifer</name>
    <name type="synonym">Brachionus muelleri</name>
    <dbReference type="NCBI Taxonomy" id="10195"/>
    <lineage>
        <taxon>Eukaryota</taxon>
        <taxon>Metazoa</taxon>
        <taxon>Spiralia</taxon>
        <taxon>Gnathifera</taxon>
        <taxon>Rotifera</taxon>
        <taxon>Eurotatoria</taxon>
        <taxon>Monogononta</taxon>
        <taxon>Pseudotrocha</taxon>
        <taxon>Ploima</taxon>
        <taxon>Brachionidae</taxon>
        <taxon>Brachionus</taxon>
    </lineage>
</organism>
<accession>A0A3M7Q752</accession>
<evidence type="ECO:0000313" key="1">
    <source>
        <dbReference type="EMBL" id="RNA07024.1"/>
    </source>
</evidence>
<protein>
    <submittedName>
        <fullName evidence="1">Uncharacterized protein</fullName>
    </submittedName>
</protein>
<name>A0A3M7Q752_BRAPC</name>
<sequence length="70" mass="8118">RSPSINAFIDGIKLEQSYTETIQVQLATGRVPKRRPSYVELDNRIKTVVSDYSKESVLEYLKHIALIFEY</sequence>
<feature type="non-terminal residue" evidence="1">
    <location>
        <position position="1"/>
    </location>
</feature>
<dbReference type="EMBL" id="REGN01007193">
    <property type="protein sequence ID" value="RNA07024.1"/>
    <property type="molecule type" value="Genomic_DNA"/>
</dbReference>